<protein>
    <recommendedName>
        <fullName evidence="3">Aminotransferase class V domain-containing protein</fullName>
    </recommendedName>
</protein>
<dbReference type="EMBL" id="JADNRY010000020">
    <property type="protein sequence ID" value="KAF9073022.1"/>
    <property type="molecule type" value="Genomic_DNA"/>
</dbReference>
<accession>A0A9P5UBF2</accession>
<dbReference type="AlphaFoldDB" id="A0A9P5UBF2"/>
<dbReference type="Proteomes" id="UP000772434">
    <property type="component" value="Unassembled WGS sequence"/>
</dbReference>
<dbReference type="OrthoDB" id="10264306at2759"/>
<reference evidence="1" key="1">
    <citation type="submission" date="2020-11" db="EMBL/GenBank/DDBJ databases">
        <authorList>
            <consortium name="DOE Joint Genome Institute"/>
            <person name="Ahrendt S."/>
            <person name="Riley R."/>
            <person name="Andreopoulos W."/>
            <person name="Labutti K."/>
            <person name="Pangilinan J."/>
            <person name="Ruiz-Duenas F.J."/>
            <person name="Barrasa J.M."/>
            <person name="Sanchez-Garcia M."/>
            <person name="Camarero S."/>
            <person name="Miyauchi S."/>
            <person name="Serrano A."/>
            <person name="Linde D."/>
            <person name="Babiker R."/>
            <person name="Drula E."/>
            <person name="Ayuso-Fernandez I."/>
            <person name="Pacheco R."/>
            <person name="Padilla G."/>
            <person name="Ferreira P."/>
            <person name="Barriuso J."/>
            <person name="Kellner H."/>
            <person name="Castanera R."/>
            <person name="Alfaro M."/>
            <person name="Ramirez L."/>
            <person name="Pisabarro A.G."/>
            <person name="Kuo A."/>
            <person name="Tritt A."/>
            <person name="Lipzen A."/>
            <person name="He G."/>
            <person name="Yan M."/>
            <person name="Ng V."/>
            <person name="Cullen D."/>
            <person name="Martin F."/>
            <person name="Rosso M.-N."/>
            <person name="Henrissat B."/>
            <person name="Hibbett D."/>
            <person name="Martinez A.T."/>
            <person name="Grigoriev I.V."/>
        </authorList>
    </citation>
    <scope>NUCLEOTIDE SEQUENCE</scope>
    <source>
        <strain evidence="1">AH 40177</strain>
    </source>
</reference>
<evidence type="ECO:0000313" key="2">
    <source>
        <dbReference type="Proteomes" id="UP000772434"/>
    </source>
</evidence>
<comment type="caution">
    <text evidence="1">The sequence shown here is derived from an EMBL/GenBank/DDBJ whole genome shotgun (WGS) entry which is preliminary data.</text>
</comment>
<keyword evidence="2" id="KW-1185">Reference proteome</keyword>
<evidence type="ECO:0008006" key="3">
    <source>
        <dbReference type="Google" id="ProtNLM"/>
    </source>
</evidence>
<name>A0A9P5UBF2_9AGAR</name>
<proteinExistence type="predicted"/>
<gene>
    <name evidence="1" type="ORF">BDP27DRAFT_1417491</name>
</gene>
<dbReference type="InterPro" id="IPR015422">
    <property type="entry name" value="PyrdxlP-dep_Trfase_small"/>
</dbReference>
<organism evidence="1 2">
    <name type="scientific">Rhodocollybia butyracea</name>
    <dbReference type="NCBI Taxonomy" id="206335"/>
    <lineage>
        <taxon>Eukaryota</taxon>
        <taxon>Fungi</taxon>
        <taxon>Dikarya</taxon>
        <taxon>Basidiomycota</taxon>
        <taxon>Agaricomycotina</taxon>
        <taxon>Agaricomycetes</taxon>
        <taxon>Agaricomycetidae</taxon>
        <taxon>Agaricales</taxon>
        <taxon>Marasmiineae</taxon>
        <taxon>Omphalotaceae</taxon>
        <taxon>Rhodocollybia</taxon>
    </lineage>
</organism>
<sequence length="211" mass="23207">MKGVGEEPESFEDGTINYLLLPAITSGLRLLSTYLPYLPLRLHCLLHYLISEITQIRHHGGDGDMERGLRVCQVLSRKPMKTLQSLGETDDETGAIIACIFVDEAGKPFPLSFIAHSAAQEGISLRTGCMCNPGGTRALLGIQRSMKFVQEGRLMHEDASLQQQKQAGTTCINFANLPTHQRGTVEFGVVRISLGEPACSPHYHYLMESPP</sequence>
<dbReference type="Gene3D" id="3.90.1150.10">
    <property type="entry name" value="Aspartate Aminotransferase, domain 1"/>
    <property type="match status" value="1"/>
</dbReference>
<evidence type="ECO:0000313" key="1">
    <source>
        <dbReference type="EMBL" id="KAF9073022.1"/>
    </source>
</evidence>